<dbReference type="InterPro" id="IPR025736">
    <property type="entry name" value="PucR_C-HTH_dom"/>
</dbReference>
<evidence type="ECO:0000259" key="4">
    <source>
        <dbReference type="Pfam" id="PF14361"/>
    </source>
</evidence>
<dbReference type="Pfam" id="PF13556">
    <property type="entry name" value="HTH_30"/>
    <property type="match status" value="1"/>
</dbReference>
<evidence type="ECO:0000313" key="6">
    <source>
        <dbReference type="EMBL" id="MBL1118217.1"/>
    </source>
</evidence>
<dbReference type="InterPro" id="IPR042070">
    <property type="entry name" value="PucR_C-HTH_sf"/>
</dbReference>
<dbReference type="PANTHER" id="PTHR33744:SF7">
    <property type="entry name" value="PUCR FAMILY TRANSCRIPTIONAL REGULATOR"/>
    <property type="match status" value="1"/>
</dbReference>
<feature type="domain" description="CdaR GGDEF-like" evidence="5">
    <location>
        <begin position="165"/>
        <end position="261"/>
    </location>
</feature>
<feature type="domain" description="PucR C-terminal helix-turn-helix" evidence="3">
    <location>
        <begin position="314"/>
        <end position="368"/>
    </location>
</feature>
<evidence type="ECO:0000256" key="1">
    <source>
        <dbReference type="ARBA" id="ARBA00006754"/>
    </source>
</evidence>
<dbReference type="RefSeq" id="WP_201856037.1">
    <property type="nucleotide sequence ID" value="NZ_JAERRG010000021.1"/>
</dbReference>
<sequence length="398" mass="43408">MAATMVRAYRTEIAAYGEITDESLLQDILHVCSDTVRCCLEAMRRGQLRDEELMSLTEGARRRATQGINREAVLRAYRVGARVLCEEIVSTLAADSAVGERDIGATAAWVLEFADLVCVAAAAAYSDQVARMARAPERYHRSQLLDAVLAGTWTERHRQTDTFAVPHCVAVAQIQATATFADLEGIGRAMVSKAGASSWTVRHRTVVATLEIPNGTSRDHLIRRLRPLVAGQVVGFGLGYMAEGAAQTRHSYAEALDALRIGMDTAPQRGAQPVYDYNALAPLIAMLAEPDRARRFVSAALEPLSPMMDRDWVLPTIDAYLSRWGRLKEVASALGVHQNTVKYRVGELRPFVDLTAGGDRAAMLLLAVRVHEHLATVHAEPSCGGSGTSPLRNHDRLV</sequence>
<name>A0ABS1Q0M0_9ACTN</name>
<organism evidence="6 7">
    <name type="scientific">Streptomyces endocoffeicus</name>
    <dbReference type="NCBI Taxonomy" id="2898945"/>
    <lineage>
        <taxon>Bacteria</taxon>
        <taxon>Bacillati</taxon>
        <taxon>Actinomycetota</taxon>
        <taxon>Actinomycetes</taxon>
        <taxon>Kitasatosporales</taxon>
        <taxon>Streptomycetaceae</taxon>
        <taxon>Streptomyces</taxon>
    </lineage>
</organism>
<dbReference type="InterPro" id="IPR041522">
    <property type="entry name" value="CdaR_GGDEF"/>
</dbReference>
<evidence type="ECO:0000259" key="3">
    <source>
        <dbReference type="Pfam" id="PF13556"/>
    </source>
</evidence>
<protein>
    <submittedName>
        <fullName evidence="6">Helix-turn-helix domain-containing protein</fullName>
    </submittedName>
</protein>
<comment type="similarity">
    <text evidence="1">Belongs to the CdaR family.</text>
</comment>
<reference evidence="6 7" key="1">
    <citation type="submission" date="2021-01" db="EMBL/GenBank/DDBJ databases">
        <title>WGS of actinomycetes isolated from Thailand.</title>
        <authorList>
            <person name="Thawai C."/>
        </authorList>
    </citation>
    <scope>NUCLEOTIDE SEQUENCE [LARGE SCALE GENOMIC DNA]</scope>
    <source>
        <strain evidence="6 7">CA3R110</strain>
    </source>
</reference>
<evidence type="ECO:0000313" key="7">
    <source>
        <dbReference type="Proteomes" id="UP000621510"/>
    </source>
</evidence>
<dbReference type="InterPro" id="IPR025751">
    <property type="entry name" value="RsbRD_N_dom"/>
</dbReference>
<dbReference type="Gene3D" id="1.10.10.2840">
    <property type="entry name" value="PucR C-terminal helix-turn-helix domain"/>
    <property type="match status" value="1"/>
</dbReference>
<dbReference type="Pfam" id="PF14361">
    <property type="entry name" value="RsbRD_N"/>
    <property type="match status" value="1"/>
</dbReference>
<accession>A0ABS1Q0M0</accession>
<proteinExistence type="inferred from homology"/>
<evidence type="ECO:0000259" key="5">
    <source>
        <dbReference type="Pfam" id="PF17853"/>
    </source>
</evidence>
<dbReference type="Proteomes" id="UP000621510">
    <property type="component" value="Unassembled WGS sequence"/>
</dbReference>
<feature type="domain" description="RsbT co-antagonist protein RsbRD N-terminal" evidence="4">
    <location>
        <begin position="1"/>
        <end position="137"/>
    </location>
</feature>
<gene>
    <name evidence="6" type="ORF">JK364_38445</name>
</gene>
<dbReference type="PANTHER" id="PTHR33744">
    <property type="entry name" value="CARBOHYDRATE DIACID REGULATOR"/>
    <property type="match status" value="1"/>
</dbReference>
<dbReference type="InterPro" id="IPR051448">
    <property type="entry name" value="CdaR-like_regulators"/>
</dbReference>
<evidence type="ECO:0000256" key="2">
    <source>
        <dbReference type="SAM" id="MobiDB-lite"/>
    </source>
</evidence>
<feature type="region of interest" description="Disordered" evidence="2">
    <location>
        <begin position="379"/>
        <end position="398"/>
    </location>
</feature>
<dbReference type="EMBL" id="JAERRG010000021">
    <property type="protein sequence ID" value="MBL1118217.1"/>
    <property type="molecule type" value="Genomic_DNA"/>
</dbReference>
<dbReference type="Pfam" id="PF17853">
    <property type="entry name" value="GGDEF_2"/>
    <property type="match status" value="1"/>
</dbReference>
<keyword evidence="7" id="KW-1185">Reference proteome</keyword>
<comment type="caution">
    <text evidence="6">The sequence shown here is derived from an EMBL/GenBank/DDBJ whole genome shotgun (WGS) entry which is preliminary data.</text>
</comment>